<dbReference type="Gene3D" id="3.90.190.20">
    <property type="entry name" value="Mur ligase, C-terminal domain"/>
    <property type="match status" value="1"/>
</dbReference>
<evidence type="ECO:0000259" key="1">
    <source>
        <dbReference type="Pfam" id="PF08245"/>
    </source>
</evidence>
<dbReference type="Proteomes" id="UP000827721">
    <property type="component" value="Unassembled WGS sequence"/>
</dbReference>
<comment type="caution">
    <text evidence="2">The sequence shown here is derived from an EMBL/GenBank/DDBJ whole genome shotgun (WGS) entry which is preliminary data.</text>
</comment>
<dbReference type="Gene3D" id="3.40.1190.10">
    <property type="entry name" value="Mur-like, catalytic domain"/>
    <property type="match status" value="2"/>
</dbReference>
<dbReference type="InterPro" id="IPR013221">
    <property type="entry name" value="Mur_ligase_cen"/>
</dbReference>
<dbReference type="EMBL" id="JAFEMO010000013">
    <property type="protein sequence ID" value="KAH7550276.1"/>
    <property type="molecule type" value="Genomic_DNA"/>
</dbReference>
<dbReference type="SUPFAM" id="SSF53244">
    <property type="entry name" value="MurD-like peptide ligases, peptide-binding domain"/>
    <property type="match status" value="1"/>
</dbReference>
<dbReference type="InterPro" id="IPR036615">
    <property type="entry name" value="Mur_ligase_C_dom_sf"/>
</dbReference>
<protein>
    <recommendedName>
        <fullName evidence="1">Mur ligase central domain-containing protein</fullName>
    </recommendedName>
</protein>
<dbReference type="PANTHER" id="PTHR23135:SF4">
    <property type="entry name" value="UDP-N-ACETYLMURAMOYL-L-ALANYL-D-GLUTAMATE--2,6-DIAMINOPIMELATE LIGASE MURE HOMOLOG, CHLOROPLASTIC"/>
    <property type="match status" value="1"/>
</dbReference>
<organism evidence="2 3">
    <name type="scientific">Xanthoceras sorbifolium</name>
    <dbReference type="NCBI Taxonomy" id="99658"/>
    <lineage>
        <taxon>Eukaryota</taxon>
        <taxon>Viridiplantae</taxon>
        <taxon>Streptophyta</taxon>
        <taxon>Embryophyta</taxon>
        <taxon>Tracheophyta</taxon>
        <taxon>Spermatophyta</taxon>
        <taxon>Magnoliopsida</taxon>
        <taxon>eudicotyledons</taxon>
        <taxon>Gunneridae</taxon>
        <taxon>Pentapetalae</taxon>
        <taxon>rosids</taxon>
        <taxon>malvids</taxon>
        <taxon>Sapindales</taxon>
        <taxon>Sapindaceae</taxon>
        <taxon>Xanthoceroideae</taxon>
        <taxon>Xanthoceras</taxon>
    </lineage>
</organism>
<dbReference type="Gene3D" id="3.40.1390.10">
    <property type="entry name" value="MurE/MurF, N-terminal domain"/>
    <property type="match status" value="1"/>
</dbReference>
<gene>
    <name evidence="2" type="ORF">JRO89_XS13G0164200</name>
</gene>
<dbReference type="SUPFAM" id="SSF63418">
    <property type="entry name" value="MurE/MurF N-terminal domain"/>
    <property type="match status" value="1"/>
</dbReference>
<dbReference type="SUPFAM" id="SSF53623">
    <property type="entry name" value="MurD-like peptide ligases, catalytic domain"/>
    <property type="match status" value="1"/>
</dbReference>
<dbReference type="InterPro" id="IPR035911">
    <property type="entry name" value="MurE/MurF_N"/>
</dbReference>
<reference evidence="2 3" key="1">
    <citation type="submission" date="2021-02" db="EMBL/GenBank/DDBJ databases">
        <title>Plant Genome Project.</title>
        <authorList>
            <person name="Zhang R.-G."/>
        </authorList>
    </citation>
    <scope>NUCLEOTIDE SEQUENCE [LARGE SCALE GENOMIC DNA]</scope>
    <source>
        <tissue evidence="2">Leaves</tissue>
    </source>
</reference>
<keyword evidence="3" id="KW-1185">Reference proteome</keyword>
<evidence type="ECO:0000313" key="2">
    <source>
        <dbReference type="EMBL" id="KAH7550276.1"/>
    </source>
</evidence>
<feature type="domain" description="Mur ligase central" evidence="1">
    <location>
        <begin position="80"/>
        <end position="111"/>
    </location>
</feature>
<dbReference type="PANTHER" id="PTHR23135">
    <property type="entry name" value="MUR LIGASE FAMILY MEMBER"/>
    <property type="match status" value="1"/>
</dbReference>
<sequence>MWETHRLTACARDFFVCCVGKKTDGHLFYIEAYRRGAVAVIPVEEFGRDWYNWHHENNFFLFDKRHVRSDGIEDWDVELVFTSLTRDHLDFHGTEEEYRDAKAMLFARVVDPQRHRKTQVLVNTPHEILEVSSGLLGRHSIYSILVAVAVGIAVGAPLEDTVRGIEEVDAVPGKVELIDEEQAFGVIVDYARTPDALSRLLDAVRELGQRRIITVCLNKAILIAYKLSVSRLLDALADHSKRRIPI</sequence>
<proteinExistence type="predicted"/>
<dbReference type="Pfam" id="PF08245">
    <property type="entry name" value="Mur_ligase_M"/>
    <property type="match status" value="1"/>
</dbReference>
<dbReference type="InterPro" id="IPR036565">
    <property type="entry name" value="Mur-like_cat_sf"/>
</dbReference>
<evidence type="ECO:0000313" key="3">
    <source>
        <dbReference type="Proteomes" id="UP000827721"/>
    </source>
</evidence>
<name>A0ABQ8H8S6_9ROSI</name>
<accession>A0ABQ8H8S6</accession>